<evidence type="ECO:0000256" key="1">
    <source>
        <dbReference type="ARBA" id="ARBA00008383"/>
    </source>
</evidence>
<dbReference type="PANTHER" id="PTHR48228">
    <property type="entry name" value="SUCCINYL-COA--D-CITRAMALATE COA-TRANSFERASE"/>
    <property type="match status" value="1"/>
</dbReference>
<dbReference type="InterPro" id="IPR023606">
    <property type="entry name" value="CoA-Trfase_III_dom_1_sf"/>
</dbReference>
<protein>
    <recommendedName>
        <fullName evidence="4">Alpha-methylacyl-CoA racemase</fullName>
    </recommendedName>
</protein>
<dbReference type="Gene3D" id="3.40.50.10540">
    <property type="entry name" value="Crotonobetainyl-coa:carnitine coa-transferase, domain 1"/>
    <property type="match status" value="1"/>
</dbReference>
<dbReference type="Gene3D" id="3.30.1540.10">
    <property type="entry name" value="formyl-coa transferase, domain 3"/>
    <property type="match status" value="1"/>
</dbReference>
<dbReference type="PANTHER" id="PTHR48228:SF5">
    <property type="entry name" value="ALPHA-METHYLACYL-COA RACEMASE"/>
    <property type="match status" value="1"/>
</dbReference>
<keyword evidence="3" id="KW-1185">Reference proteome</keyword>
<proteinExistence type="inferred from homology"/>
<sequence length="439" mass="48718">MLKQVKTLNPKLYSPRLYVMADVDTSSEYKINEVERELEKVYKSKSVTVKIPRSRIFQKYIMPLKGIKVLELAGLAPAPFCGAILADFGASVIKIDRVSSSSEADCMTNGKKSLALNLKDNRGRDIFLRLSSKADVLIEPFRRGVMENLGLGPEVLTKLYPKLIYARLTGFGQTGPYSDMAGHDINFLSLSGVLSFLGRAEEKPVPPVNLLADFGGGGLTCALGIVLALLERSNSGKGQVIDCSMVEGAAYLSSWLFRSQNLPIWGQKRGQNVLDTGTHFYETYETADGRFVSVGALESQFYDILVKKLKLPELESQWSDFESKKKVLAKVFKTKTRDEWCEMFDFTDACVTPVLDVAEVTEHAHNKERETFIKLGQGVVAPKPAPRLSRTTGISKANLPAVENGEHSEEILREIGYSSFEIHEFEKEGVIKSTKLSKL</sequence>
<dbReference type="SUPFAM" id="SSF89796">
    <property type="entry name" value="CoA-transferase family III (CaiB/BaiF)"/>
    <property type="match status" value="1"/>
</dbReference>
<dbReference type="InterPro" id="IPR050509">
    <property type="entry name" value="CoA-transferase_III"/>
</dbReference>
<dbReference type="EMBL" id="JAWJWF010000005">
    <property type="protein sequence ID" value="KAK6632394.1"/>
    <property type="molecule type" value="Genomic_DNA"/>
</dbReference>
<dbReference type="InterPro" id="IPR044855">
    <property type="entry name" value="CoA-Trfase_III_dom3_sf"/>
</dbReference>
<evidence type="ECO:0000313" key="2">
    <source>
        <dbReference type="EMBL" id="KAK6632394.1"/>
    </source>
</evidence>
<dbReference type="Proteomes" id="UP001359485">
    <property type="component" value="Unassembled WGS sequence"/>
</dbReference>
<comment type="similarity">
    <text evidence="1">Belongs to the CoA-transferase III family.</text>
</comment>
<dbReference type="Pfam" id="PF02515">
    <property type="entry name" value="CoA_transf_3"/>
    <property type="match status" value="1"/>
</dbReference>
<accession>A0ABR1B0P0</accession>
<dbReference type="InterPro" id="IPR003673">
    <property type="entry name" value="CoA-Trfase_fam_III"/>
</dbReference>
<organism evidence="2 3">
    <name type="scientific">Polyplax serrata</name>
    <name type="common">Common mouse louse</name>
    <dbReference type="NCBI Taxonomy" id="468196"/>
    <lineage>
        <taxon>Eukaryota</taxon>
        <taxon>Metazoa</taxon>
        <taxon>Ecdysozoa</taxon>
        <taxon>Arthropoda</taxon>
        <taxon>Hexapoda</taxon>
        <taxon>Insecta</taxon>
        <taxon>Pterygota</taxon>
        <taxon>Neoptera</taxon>
        <taxon>Paraneoptera</taxon>
        <taxon>Psocodea</taxon>
        <taxon>Troctomorpha</taxon>
        <taxon>Phthiraptera</taxon>
        <taxon>Anoplura</taxon>
        <taxon>Polyplacidae</taxon>
        <taxon>Polyplax</taxon>
    </lineage>
</organism>
<evidence type="ECO:0008006" key="4">
    <source>
        <dbReference type="Google" id="ProtNLM"/>
    </source>
</evidence>
<reference evidence="2 3" key="1">
    <citation type="submission" date="2023-09" db="EMBL/GenBank/DDBJ databases">
        <title>Genomes of two closely related lineages of the louse Polyplax serrata with different host specificities.</title>
        <authorList>
            <person name="Martinu J."/>
            <person name="Tarabai H."/>
            <person name="Stefka J."/>
            <person name="Hypsa V."/>
        </authorList>
    </citation>
    <scope>NUCLEOTIDE SEQUENCE [LARGE SCALE GENOMIC DNA]</scope>
    <source>
        <strain evidence="2">98ZLc_SE</strain>
    </source>
</reference>
<gene>
    <name evidence="2" type="ORF">RUM44_007436</name>
</gene>
<evidence type="ECO:0000313" key="3">
    <source>
        <dbReference type="Proteomes" id="UP001359485"/>
    </source>
</evidence>
<name>A0ABR1B0P0_POLSC</name>
<comment type="caution">
    <text evidence="2">The sequence shown here is derived from an EMBL/GenBank/DDBJ whole genome shotgun (WGS) entry which is preliminary data.</text>
</comment>